<dbReference type="EMBL" id="JANBUN010001555">
    <property type="protein sequence ID" value="KAJ2797625.1"/>
    <property type="molecule type" value="Genomic_DNA"/>
</dbReference>
<evidence type="ECO:0000313" key="1">
    <source>
        <dbReference type="EMBL" id="KAJ2797625.1"/>
    </source>
</evidence>
<comment type="caution">
    <text evidence="1">The sequence shown here is derived from an EMBL/GenBank/DDBJ whole genome shotgun (WGS) entry which is preliminary data.</text>
</comment>
<organism evidence="1 2">
    <name type="scientific">Coemansia helicoidea</name>
    <dbReference type="NCBI Taxonomy" id="1286919"/>
    <lineage>
        <taxon>Eukaryota</taxon>
        <taxon>Fungi</taxon>
        <taxon>Fungi incertae sedis</taxon>
        <taxon>Zoopagomycota</taxon>
        <taxon>Kickxellomycotina</taxon>
        <taxon>Kickxellomycetes</taxon>
        <taxon>Kickxellales</taxon>
        <taxon>Kickxellaceae</taxon>
        <taxon>Coemansia</taxon>
    </lineage>
</organism>
<gene>
    <name evidence="1" type="ORF">H4R21_004245</name>
</gene>
<dbReference type="Proteomes" id="UP001140087">
    <property type="component" value="Unassembled WGS sequence"/>
</dbReference>
<accession>A0ACC1KZG6</accession>
<proteinExistence type="predicted"/>
<name>A0ACC1KZG6_9FUNG</name>
<reference evidence="1" key="1">
    <citation type="submission" date="2022-07" db="EMBL/GenBank/DDBJ databases">
        <title>Phylogenomic reconstructions and comparative analyses of Kickxellomycotina fungi.</title>
        <authorList>
            <person name="Reynolds N.K."/>
            <person name="Stajich J.E."/>
            <person name="Barry K."/>
            <person name="Grigoriev I.V."/>
            <person name="Crous P."/>
            <person name="Smith M.E."/>
        </authorList>
    </citation>
    <scope>NUCLEOTIDE SEQUENCE</scope>
    <source>
        <strain evidence="1">BCRC 34780</strain>
    </source>
</reference>
<keyword evidence="2" id="KW-1185">Reference proteome</keyword>
<sequence length="598" mass="63685">MACQPEVIELLSDGTLSEDSLADDRLSDDGAQRASTPDLPSADELLGIGGGRPPLPARVAGALGGRAALDLPSSPPAYGGWSPRSSPPPGSDDEDSCRELDAIIGAAPRVFGRPVGLGYARAGPDYSDAVETVVLDSSDDEPALQPPVPGRPRLLARRAQSADVGPPSAPPTDPPGRSSPASELGSSGQQWSAGDGHVSLSQAVTRKEQQDERARAAERRRAERATEKQRAAREREFARAVSQANKKTVDPKLVARDATMLVDPGVLGLLPAKKQLEGGPEAHELFARFRDDGLPFRVADGGPACAVRWDVARRREWDPQRGLFVPLDPPRVVRATQAMVVLSSARFVALVSQARLARMLEIWRAALAATRLHVVVLGLQQLLRKAATADAHEFARQMRAYIKEGAVDGASSQQQQAATIGEEDIHRAVLAVQITCPWVTWFTECAGDARALGKLLWQTTADLALAEFRDTRADDADDDADSGVGPAAGLVTGEVAAALRVATVRSGVDLPDAWLRALAQIPKLTHPIAQAIAAHYPTPRALFAAWRRLTAAPDRELLLANLTVASAAAAGRRLGPAMSTRIYRVFNEPDPARPLAEL</sequence>
<evidence type="ECO:0000313" key="2">
    <source>
        <dbReference type="Proteomes" id="UP001140087"/>
    </source>
</evidence>
<protein>
    <submittedName>
        <fullName evidence="1">Uncharacterized protein</fullName>
    </submittedName>
</protein>